<dbReference type="EMBL" id="CP021435">
    <property type="protein sequence ID" value="ATJ82385.1"/>
    <property type="molecule type" value="Genomic_DNA"/>
</dbReference>
<feature type="region of interest" description="Disordered" evidence="1">
    <location>
        <begin position="1"/>
        <end position="53"/>
    </location>
</feature>
<sequence>MARSRLKRSFNGSTGVPMMPVVHPDPSIRPGSDANRSMTCINRQGDVETVQSP</sequence>
<proteinExistence type="predicted"/>
<evidence type="ECO:0000256" key="1">
    <source>
        <dbReference type="SAM" id="MobiDB-lite"/>
    </source>
</evidence>
<keyword evidence="3" id="KW-1185">Reference proteome</keyword>
<dbReference type="Proteomes" id="UP000219993">
    <property type="component" value="Chromosome"/>
</dbReference>
<dbReference type="AlphaFoldDB" id="A0A291P677"/>
<gene>
    <name evidence="2" type="ORF">BEI_1398</name>
</gene>
<evidence type="ECO:0000313" key="3">
    <source>
        <dbReference type="Proteomes" id="UP000219993"/>
    </source>
</evidence>
<name>A0A291P677_9GAMM</name>
<evidence type="ECO:0000313" key="2">
    <source>
        <dbReference type="EMBL" id="ATJ82385.1"/>
    </source>
</evidence>
<accession>A0A291P677</accession>
<protein>
    <submittedName>
        <fullName evidence="2">Uncharacterized protein</fullName>
    </submittedName>
</protein>
<organism evidence="2 3">
    <name type="scientific">Halomonas beimenensis</name>
    <dbReference type="NCBI Taxonomy" id="475662"/>
    <lineage>
        <taxon>Bacteria</taxon>
        <taxon>Pseudomonadati</taxon>
        <taxon>Pseudomonadota</taxon>
        <taxon>Gammaproteobacteria</taxon>
        <taxon>Oceanospirillales</taxon>
        <taxon>Halomonadaceae</taxon>
        <taxon>Halomonas</taxon>
    </lineage>
</organism>
<reference evidence="2 3" key="1">
    <citation type="journal article" date="2017" name="Sci. Rep.">
        <title>Revealing the Saline Adaptation Strategies of the Halophilic Bacterium Halomonas beimenensis through High-throughput Omics and Transposon Mutagenesis Approaches.</title>
        <authorList>
            <person name="Chen Y.H."/>
            <person name="Lin S.S."/>
            <person name="Shyu Y.T."/>
        </authorList>
    </citation>
    <scope>NUCLEOTIDE SEQUENCE [LARGE SCALE GENOMIC DNA]</scope>
    <source>
        <strain evidence="2 3">NTU-111</strain>
    </source>
</reference>
<dbReference type="KEGG" id="hbe:BEI_1398"/>